<comment type="similarity">
    <text evidence="1">Belongs to the DNA polymerase type-B family.</text>
</comment>
<evidence type="ECO:0000256" key="8">
    <source>
        <dbReference type="ARBA" id="ARBA00049244"/>
    </source>
</evidence>
<evidence type="ECO:0000256" key="5">
    <source>
        <dbReference type="ARBA" id="ARBA00022705"/>
    </source>
</evidence>
<dbReference type="RefSeq" id="XP_034254760.1">
    <property type="nucleotide sequence ID" value="XM_034398869.1"/>
</dbReference>
<evidence type="ECO:0000256" key="6">
    <source>
        <dbReference type="ARBA" id="ARBA00022932"/>
    </source>
</evidence>
<dbReference type="EC" id="2.7.7.7" evidence="2"/>
<dbReference type="GO" id="GO:0000166">
    <property type="term" value="F:nucleotide binding"/>
    <property type="evidence" value="ECO:0007669"/>
    <property type="project" value="InterPro"/>
</dbReference>
<dbReference type="SUPFAM" id="SSF56672">
    <property type="entry name" value="DNA/RNA polymerases"/>
    <property type="match status" value="1"/>
</dbReference>
<dbReference type="InterPro" id="IPR012337">
    <property type="entry name" value="RNaseH-like_sf"/>
</dbReference>
<keyword evidence="10" id="KW-1185">Reference proteome</keyword>
<dbReference type="SUPFAM" id="SSF53098">
    <property type="entry name" value="Ribonuclease H-like"/>
    <property type="match status" value="1"/>
</dbReference>
<dbReference type="GO" id="GO:0006260">
    <property type="term" value="P:DNA replication"/>
    <property type="evidence" value="ECO:0007669"/>
    <property type="project" value="UniProtKB-KW"/>
</dbReference>
<organism evidence="11">
    <name type="scientific">Thrips palmi</name>
    <name type="common">Melon thrips</name>
    <dbReference type="NCBI Taxonomy" id="161013"/>
    <lineage>
        <taxon>Eukaryota</taxon>
        <taxon>Metazoa</taxon>
        <taxon>Ecdysozoa</taxon>
        <taxon>Arthropoda</taxon>
        <taxon>Hexapoda</taxon>
        <taxon>Insecta</taxon>
        <taxon>Pterygota</taxon>
        <taxon>Neoptera</taxon>
        <taxon>Paraneoptera</taxon>
        <taxon>Thysanoptera</taxon>
        <taxon>Terebrantia</taxon>
        <taxon>Thripoidea</taxon>
        <taxon>Thripidae</taxon>
        <taxon>Thrips</taxon>
    </lineage>
</organism>
<dbReference type="Pfam" id="PF03175">
    <property type="entry name" value="DNA_pol_B_2"/>
    <property type="match status" value="1"/>
</dbReference>
<keyword evidence="5" id="KW-0235">DNA replication</keyword>
<evidence type="ECO:0000256" key="1">
    <source>
        <dbReference type="ARBA" id="ARBA00005755"/>
    </source>
</evidence>
<keyword evidence="7" id="KW-0238">DNA-binding</keyword>
<feature type="domain" description="DNA-directed DNA polymerase family B mitochondria/virus" evidence="9">
    <location>
        <begin position="289"/>
        <end position="574"/>
    </location>
</feature>
<dbReference type="InParanoid" id="A0A6P9ABA9"/>
<reference evidence="11" key="1">
    <citation type="submission" date="2025-08" db="UniProtKB">
        <authorList>
            <consortium name="RefSeq"/>
        </authorList>
    </citation>
    <scope>IDENTIFICATION</scope>
    <source>
        <tissue evidence="11">Total insect</tissue>
    </source>
</reference>
<dbReference type="InterPro" id="IPR043502">
    <property type="entry name" value="DNA/RNA_pol_sf"/>
</dbReference>
<evidence type="ECO:0000256" key="4">
    <source>
        <dbReference type="ARBA" id="ARBA00022695"/>
    </source>
</evidence>
<name>A0A6P9ABA9_THRPL</name>
<dbReference type="GO" id="GO:0003677">
    <property type="term" value="F:DNA binding"/>
    <property type="evidence" value="ECO:0007669"/>
    <property type="project" value="UniProtKB-KW"/>
</dbReference>
<dbReference type="InterPro" id="IPR004868">
    <property type="entry name" value="DNA-dir_DNA_pol_B_mt/vir"/>
</dbReference>
<keyword evidence="4" id="KW-0548">Nucleotidyltransferase</keyword>
<keyword evidence="6" id="KW-0239">DNA-directed DNA polymerase</keyword>
<dbReference type="GO" id="GO:0042575">
    <property type="term" value="C:DNA polymerase complex"/>
    <property type="evidence" value="ECO:0007669"/>
    <property type="project" value="UniProtKB-ARBA"/>
</dbReference>
<evidence type="ECO:0000313" key="11">
    <source>
        <dbReference type="RefSeq" id="XP_034254760.1"/>
    </source>
</evidence>
<evidence type="ECO:0000256" key="7">
    <source>
        <dbReference type="ARBA" id="ARBA00023125"/>
    </source>
</evidence>
<evidence type="ECO:0000256" key="3">
    <source>
        <dbReference type="ARBA" id="ARBA00022679"/>
    </source>
</evidence>
<keyword evidence="3" id="KW-0808">Transferase</keyword>
<protein>
    <recommendedName>
        <fullName evidence="2">DNA-directed DNA polymerase</fullName>
        <ecNumber evidence="2">2.7.7.7</ecNumber>
    </recommendedName>
</protein>
<evidence type="ECO:0000313" key="10">
    <source>
        <dbReference type="Proteomes" id="UP000515158"/>
    </source>
</evidence>
<dbReference type="AlphaFoldDB" id="A0A6P9ABA9"/>
<dbReference type="GeneID" id="117653286"/>
<dbReference type="Proteomes" id="UP000515158">
    <property type="component" value="Unplaced"/>
</dbReference>
<accession>A0A6P9ABA9</accession>
<evidence type="ECO:0000259" key="9">
    <source>
        <dbReference type="Pfam" id="PF03175"/>
    </source>
</evidence>
<gene>
    <name evidence="11" type="primary">LOC117653286</name>
</gene>
<proteinExistence type="inferred from homology"/>
<dbReference type="GO" id="GO:0003887">
    <property type="term" value="F:DNA-directed DNA polymerase activity"/>
    <property type="evidence" value="ECO:0007669"/>
    <property type="project" value="UniProtKB-KW"/>
</dbReference>
<dbReference type="KEGG" id="tpal:117653286"/>
<sequence length="730" mass="85170">MGNLEYEPMKVCDLPRFEKLNPTISITVLCVEDEADKDARGKKRTIFPLYCPQEKKEHHITLLLISDEGRQHYVLVRDIHAFLASQSRNEHRRFYCCYCLNRLQTEEKLEEHEKVCRQFGAQKTEYAKPGSYEVFDSRRFPKMQRVPFTAYYDWESVLVPLPADGDATTVRTQRHDPVGYSIVVVDWQGNVVRTVTHSGEKDVGKHFVDTVLELEKELWDMRPNFPLHMSAQQQADFERVTSCYLCGKGFKSPQDRVREHERLQERDNFRGPAHAECNSAIKRTTFLPLVAHNGFRYDVHHVFRAFIQHPKLVDKRVTVLAKTHDTYRSATIFLGEEGRSIKLLDSFQFFSSSLDGITKNLQDEDLKLLFQEYPDPQHQALLRQKGVFCYEHVRSYKQLCDETRLPPREAFYSSLTRALPSEEEYARAQQVWDGLGCRTLLDYMTHYLKSDVLLLASFFTKFKAMTYAKYGLEVCHFVSASSLSWCQALKFTKAEVQLIDDPDMYQFFELQKRGGMSCVMKRYAEANVPGPSTYDPSLPNKYLYLWDVNALYSHEMCKKLPVGDFKWVDAEALALVDWKSVSEDDNTMYTVEVDLEYDESLFESHNEWPCAVERCTVPREWYSPYQQELAKNLPEGQLKQPKLVAHLGPRKNYIVHGAVLARYLQLGMRVTRFHRGVRYRQESWLKSYIEDLMDARKKTKLPFEVQALVAARVHPYSPLNYCNRGHRIPS</sequence>
<dbReference type="PANTHER" id="PTHR31511">
    <property type="entry name" value="PROTEIN CBG23764"/>
    <property type="match status" value="1"/>
</dbReference>
<comment type="catalytic activity">
    <reaction evidence="8">
        <text>DNA(n) + a 2'-deoxyribonucleoside 5'-triphosphate = DNA(n+1) + diphosphate</text>
        <dbReference type="Rhea" id="RHEA:22508"/>
        <dbReference type="Rhea" id="RHEA-COMP:17339"/>
        <dbReference type="Rhea" id="RHEA-COMP:17340"/>
        <dbReference type="ChEBI" id="CHEBI:33019"/>
        <dbReference type="ChEBI" id="CHEBI:61560"/>
        <dbReference type="ChEBI" id="CHEBI:173112"/>
        <dbReference type="EC" id="2.7.7.7"/>
    </reaction>
</comment>
<dbReference type="OrthoDB" id="414982at2759"/>
<dbReference type="PANTHER" id="PTHR31511:SF12">
    <property type="entry name" value="RHO TERMINATION FACTOR N-TERMINAL DOMAIN-CONTAINING PROTEIN"/>
    <property type="match status" value="1"/>
</dbReference>
<evidence type="ECO:0000256" key="2">
    <source>
        <dbReference type="ARBA" id="ARBA00012417"/>
    </source>
</evidence>